<dbReference type="Gene3D" id="3.30.565.10">
    <property type="entry name" value="Histidine kinase-like ATPase, C-terminal domain"/>
    <property type="match status" value="1"/>
</dbReference>
<dbReference type="Proteomes" id="UP001524587">
    <property type="component" value="Unassembled WGS sequence"/>
</dbReference>
<dbReference type="RefSeq" id="WP_422864650.1">
    <property type="nucleotide sequence ID" value="NZ_JAMSKV010000010.1"/>
</dbReference>
<dbReference type="GO" id="GO:0005524">
    <property type="term" value="F:ATP binding"/>
    <property type="evidence" value="ECO:0007669"/>
    <property type="project" value="UniProtKB-KW"/>
</dbReference>
<dbReference type="CDD" id="cd00082">
    <property type="entry name" value="HisKA"/>
    <property type="match status" value="1"/>
</dbReference>
<dbReference type="SUPFAM" id="SSF47384">
    <property type="entry name" value="Homodimeric domain of signal transducing histidine kinase"/>
    <property type="match status" value="1"/>
</dbReference>
<organism evidence="13 14">
    <name type="scientific">Endosaccharibacter trunci</name>
    <dbReference type="NCBI Taxonomy" id="2812733"/>
    <lineage>
        <taxon>Bacteria</taxon>
        <taxon>Pseudomonadati</taxon>
        <taxon>Pseudomonadota</taxon>
        <taxon>Alphaproteobacteria</taxon>
        <taxon>Acetobacterales</taxon>
        <taxon>Acetobacteraceae</taxon>
        <taxon>Endosaccharibacter</taxon>
    </lineage>
</organism>
<dbReference type="Pfam" id="PF00672">
    <property type="entry name" value="HAMP"/>
    <property type="match status" value="1"/>
</dbReference>
<proteinExistence type="predicted"/>
<evidence type="ECO:0000256" key="10">
    <source>
        <dbReference type="SAM" id="Phobius"/>
    </source>
</evidence>
<dbReference type="InterPro" id="IPR036890">
    <property type="entry name" value="HATPase_C_sf"/>
</dbReference>
<evidence type="ECO:0000256" key="4">
    <source>
        <dbReference type="ARBA" id="ARBA00022475"/>
    </source>
</evidence>
<dbReference type="PROSITE" id="PS50109">
    <property type="entry name" value="HIS_KIN"/>
    <property type="match status" value="1"/>
</dbReference>
<reference evidence="13 14" key="1">
    <citation type="submission" date="2022-06" db="EMBL/GenBank/DDBJ databases">
        <title>Endosaccharibacter gen. nov., sp. nov., endophytic bacteria isolated from sugarcane.</title>
        <authorList>
            <person name="Pitiwittayakul N."/>
            <person name="Yukphan P."/>
            <person name="Charoenyingcharoen P."/>
            <person name="Tanasupawat S."/>
        </authorList>
    </citation>
    <scope>NUCLEOTIDE SEQUENCE [LARGE SCALE GENOMIC DNA]</scope>
    <source>
        <strain evidence="13 14">KSS8</strain>
    </source>
</reference>
<dbReference type="PANTHER" id="PTHR44936">
    <property type="entry name" value="SENSOR PROTEIN CREC"/>
    <property type="match status" value="1"/>
</dbReference>
<dbReference type="SMART" id="SM00387">
    <property type="entry name" value="HATPase_c"/>
    <property type="match status" value="1"/>
</dbReference>
<evidence type="ECO:0000256" key="3">
    <source>
        <dbReference type="ARBA" id="ARBA00012438"/>
    </source>
</evidence>
<dbReference type="InterPro" id="IPR050980">
    <property type="entry name" value="2C_sensor_his_kinase"/>
</dbReference>
<keyword evidence="8" id="KW-0418">Kinase</keyword>
<dbReference type="PROSITE" id="PS50885">
    <property type="entry name" value="HAMP"/>
    <property type="match status" value="1"/>
</dbReference>
<feature type="domain" description="Histidine kinase" evidence="11">
    <location>
        <begin position="242"/>
        <end position="441"/>
    </location>
</feature>
<comment type="subcellular location">
    <subcellularLocation>
        <location evidence="2">Cell membrane</location>
        <topology evidence="2">Multi-pass membrane protein</topology>
    </subcellularLocation>
</comment>
<comment type="caution">
    <text evidence="13">The sequence shown here is derived from an EMBL/GenBank/DDBJ whole genome shotgun (WGS) entry which is preliminary data.</text>
</comment>
<dbReference type="InterPro" id="IPR004358">
    <property type="entry name" value="Sig_transdc_His_kin-like_C"/>
</dbReference>
<keyword evidence="10" id="KW-0472">Membrane</keyword>
<dbReference type="Gene3D" id="1.10.287.130">
    <property type="match status" value="1"/>
</dbReference>
<dbReference type="EMBL" id="JAMSKV010000010">
    <property type="protein sequence ID" value="MCQ8279163.1"/>
    <property type="molecule type" value="Genomic_DNA"/>
</dbReference>
<evidence type="ECO:0000256" key="2">
    <source>
        <dbReference type="ARBA" id="ARBA00004651"/>
    </source>
</evidence>
<dbReference type="Pfam" id="PF00512">
    <property type="entry name" value="HisKA"/>
    <property type="match status" value="1"/>
</dbReference>
<evidence type="ECO:0000259" key="11">
    <source>
        <dbReference type="PROSITE" id="PS50109"/>
    </source>
</evidence>
<accession>A0ABT1W8F0</accession>
<dbReference type="PRINTS" id="PR00344">
    <property type="entry name" value="BCTRLSENSOR"/>
</dbReference>
<protein>
    <recommendedName>
        <fullName evidence="3">histidine kinase</fullName>
        <ecNumber evidence="3">2.7.13.3</ecNumber>
    </recommendedName>
</protein>
<dbReference type="Pfam" id="PF02518">
    <property type="entry name" value="HATPase_c"/>
    <property type="match status" value="1"/>
</dbReference>
<comment type="catalytic activity">
    <reaction evidence="1">
        <text>ATP + protein L-histidine = ADP + protein N-phospho-L-histidine.</text>
        <dbReference type="EC" id="2.7.13.3"/>
    </reaction>
</comment>
<dbReference type="InterPro" id="IPR036097">
    <property type="entry name" value="HisK_dim/P_sf"/>
</dbReference>
<dbReference type="InterPro" id="IPR003594">
    <property type="entry name" value="HATPase_dom"/>
</dbReference>
<dbReference type="SMART" id="SM00304">
    <property type="entry name" value="HAMP"/>
    <property type="match status" value="1"/>
</dbReference>
<keyword evidence="10" id="KW-1133">Transmembrane helix</keyword>
<evidence type="ECO:0000313" key="13">
    <source>
        <dbReference type="EMBL" id="MCQ8279163.1"/>
    </source>
</evidence>
<dbReference type="SMART" id="SM00388">
    <property type="entry name" value="HisKA"/>
    <property type="match status" value="1"/>
</dbReference>
<evidence type="ECO:0000256" key="6">
    <source>
        <dbReference type="ARBA" id="ARBA00022679"/>
    </source>
</evidence>
<feature type="transmembrane region" description="Helical" evidence="10">
    <location>
        <begin position="163"/>
        <end position="182"/>
    </location>
</feature>
<dbReference type="EC" id="2.7.13.3" evidence="3"/>
<dbReference type="InterPro" id="IPR005467">
    <property type="entry name" value="His_kinase_dom"/>
</dbReference>
<keyword evidence="7" id="KW-0547">Nucleotide-binding</keyword>
<dbReference type="InterPro" id="IPR003661">
    <property type="entry name" value="HisK_dim/P_dom"/>
</dbReference>
<name>A0ABT1W8F0_9PROT</name>
<evidence type="ECO:0000256" key="8">
    <source>
        <dbReference type="ARBA" id="ARBA00022777"/>
    </source>
</evidence>
<evidence type="ECO:0000256" key="1">
    <source>
        <dbReference type="ARBA" id="ARBA00000085"/>
    </source>
</evidence>
<keyword evidence="9 13" id="KW-0067">ATP-binding</keyword>
<keyword evidence="10" id="KW-0812">Transmembrane</keyword>
<keyword evidence="14" id="KW-1185">Reference proteome</keyword>
<keyword evidence="5" id="KW-0597">Phosphoprotein</keyword>
<feature type="transmembrane region" description="Helical" evidence="10">
    <location>
        <begin position="20"/>
        <end position="39"/>
    </location>
</feature>
<gene>
    <name evidence="13" type="ORF">NFI95_11985</name>
</gene>
<keyword evidence="6" id="KW-0808">Transferase</keyword>
<dbReference type="InterPro" id="IPR003660">
    <property type="entry name" value="HAMP_dom"/>
</dbReference>
<evidence type="ECO:0000256" key="5">
    <source>
        <dbReference type="ARBA" id="ARBA00022553"/>
    </source>
</evidence>
<evidence type="ECO:0000259" key="12">
    <source>
        <dbReference type="PROSITE" id="PS50885"/>
    </source>
</evidence>
<keyword evidence="4" id="KW-1003">Cell membrane</keyword>
<evidence type="ECO:0000256" key="9">
    <source>
        <dbReference type="ARBA" id="ARBA00022840"/>
    </source>
</evidence>
<dbReference type="PANTHER" id="PTHR44936:SF10">
    <property type="entry name" value="SENSOR PROTEIN RSTB"/>
    <property type="match status" value="1"/>
</dbReference>
<feature type="domain" description="HAMP" evidence="12">
    <location>
        <begin position="183"/>
        <end position="234"/>
    </location>
</feature>
<evidence type="ECO:0000313" key="14">
    <source>
        <dbReference type="Proteomes" id="UP001524587"/>
    </source>
</evidence>
<dbReference type="SUPFAM" id="SSF55874">
    <property type="entry name" value="ATPase domain of HSP90 chaperone/DNA topoisomerase II/histidine kinase"/>
    <property type="match status" value="1"/>
</dbReference>
<evidence type="ECO:0000256" key="7">
    <source>
        <dbReference type="ARBA" id="ARBA00022741"/>
    </source>
</evidence>
<sequence length="441" mass="47663">MRVLPVPPRKLWPGGLVSRVILVLLVAVMLEFLGSTMFYEQAENYSAEDLRLTRAAGQLSADLRLMDATLPDQRARIAALLSDNDLVLAWDPSTTPQPEPQRLHSLHRALAAHLGPNVGLHLGGTGPGAGMAGGLTGTIMLKDGSQLRFKAPSLLQPHPFTRGLRSAAILAGCVLLAAVMLVRTMSMPLRALAQVADAIGRGPAVKIPEDGPGEVRRLSRAMIAMQDRIHRLITDRTEALAAVSHDLRTPLGRLRLRAGFLDDAELQHAIEEDLDEMEAMVGSVLSYLAGEADSEAKRTVDLAAMLATLVDDAADAGRDAVYRGPDHLPVRIRPLAMKRVFANLLSNALDYAGNVRVLLLREGDRIRVRFEDDGPGIPAADLERVTTPFYRVESSRSRATGGLGLGLAIVLREIGREQGSVTLQNRHPQGLLVEILLENAC</sequence>